<proteinExistence type="predicted"/>
<organism evidence="1 2">
    <name type="scientific">Jutongia hominis</name>
    <dbReference type="NCBI Taxonomy" id="2763664"/>
    <lineage>
        <taxon>Bacteria</taxon>
        <taxon>Bacillati</taxon>
        <taxon>Bacillota</taxon>
        <taxon>Clostridia</taxon>
        <taxon>Lachnospirales</taxon>
        <taxon>Lachnospiraceae</taxon>
        <taxon>Jutongia</taxon>
    </lineage>
</organism>
<dbReference type="Proteomes" id="UP000637513">
    <property type="component" value="Unassembled WGS sequence"/>
</dbReference>
<dbReference type="EMBL" id="JACRSW010000035">
    <property type="protein sequence ID" value="MBC8558179.1"/>
    <property type="molecule type" value="Genomic_DNA"/>
</dbReference>
<sequence length="87" mass="10767">MIYIYIEIHKPNRFKDMLHKIQSKLEDMLFSILQHTPDKFIPKSLMRWFEKYTNKRLAQLKSDVIRKRWQTIELEKAVDNIHQRQQP</sequence>
<evidence type="ECO:0000313" key="1">
    <source>
        <dbReference type="EMBL" id="MBC8558179.1"/>
    </source>
</evidence>
<reference evidence="1 2" key="1">
    <citation type="submission" date="2020-08" db="EMBL/GenBank/DDBJ databases">
        <title>Genome public.</title>
        <authorList>
            <person name="Liu C."/>
            <person name="Sun Q."/>
        </authorList>
    </citation>
    <scope>NUCLEOTIDE SEQUENCE [LARGE SCALE GENOMIC DNA]</scope>
    <source>
        <strain evidence="1 2">BX3</strain>
    </source>
</reference>
<keyword evidence="2" id="KW-1185">Reference proteome</keyword>
<evidence type="ECO:0000313" key="2">
    <source>
        <dbReference type="Proteomes" id="UP000637513"/>
    </source>
</evidence>
<accession>A0ABR7MWH3</accession>
<comment type="caution">
    <text evidence="1">The sequence shown here is derived from an EMBL/GenBank/DDBJ whole genome shotgun (WGS) entry which is preliminary data.</text>
</comment>
<evidence type="ECO:0008006" key="3">
    <source>
        <dbReference type="Google" id="ProtNLM"/>
    </source>
</evidence>
<name>A0ABR7MWH3_9FIRM</name>
<dbReference type="RefSeq" id="WP_249305628.1">
    <property type="nucleotide sequence ID" value="NZ_JACRSW010000035.1"/>
</dbReference>
<protein>
    <recommendedName>
        <fullName evidence="3">Transposase</fullName>
    </recommendedName>
</protein>
<gene>
    <name evidence="1" type="ORF">H8700_10740</name>
</gene>